<evidence type="ECO:0000313" key="2">
    <source>
        <dbReference type="Proteomes" id="UP001060215"/>
    </source>
</evidence>
<sequence length="275" mass="29945">MAQQSQVPEFGDWESEENVPYTEYFDKARKGKGGVRMNPNDPQDNTPPVRGPPFQQEAEVKGAMGTSDVKSKPKRRTSRKEGELQNYGGVGSGSSKVESEAQKGSDALRPTNECQLSREEGDLSRAADPPLRHETGETPKRVARKSSSSCTDHSPLHPHYQSRAGGKSSGVSSPSRERKGSSEGSHGLRSRLRSVNRGDDTPDHSPAVPKFGDWDESDPASAEGYSHIFNQVREEKQSGAGKVPVMATDTSYSNGQKQYGKGNSQSCCCFPWGRK</sequence>
<proteinExistence type="predicted"/>
<keyword evidence="2" id="KW-1185">Reference proteome</keyword>
<dbReference type="Proteomes" id="UP001060215">
    <property type="component" value="Chromosome 5"/>
</dbReference>
<protein>
    <submittedName>
        <fullName evidence="1">RPM1-interacting protein 4</fullName>
    </submittedName>
</protein>
<dbReference type="EMBL" id="CM045762">
    <property type="protein sequence ID" value="KAI8011459.1"/>
    <property type="molecule type" value="Genomic_DNA"/>
</dbReference>
<evidence type="ECO:0000313" key="1">
    <source>
        <dbReference type="EMBL" id="KAI8011459.1"/>
    </source>
</evidence>
<name>A0ACC0HDN1_9ERIC</name>
<reference evidence="1 2" key="1">
    <citation type="journal article" date="2022" name="Plant J.">
        <title>Chromosome-level genome of Camellia lanceoleosa provides a valuable resource for understanding genome evolution and self-incompatibility.</title>
        <authorList>
            <person name="Gong W."/>
            <person name="Xiao S."/>
            <person name="Wang L."/>
            <person name="Liao Z."/>
            <person name="Chang Y."/>
            <person name="Mo W."/>
            <person name="Hu G."/>
            <person name="Li W."/>
            <person name="Zhao G."/>
            <person name="Zhu H."/>
            <person name="Hu X."/>
            <person name="Ji K."/>
            <person name="Xiang X."/>
            <person name="Song Q."/>
            <person name="Yuan D."/>
            <person name="Jin S."/>
            <person name="Zhang L."/>
        </authorList>
    </citation>
    <scope>NUCLEOTIDE SEQUENCE [LARGE SCALE GENOMIC DNA]</scope>
    <source>
        <strain evidence="1">SQ_2022a</strain>
    </source>
</reference>
<gene>
    <name evidence="1" type="ORF">LOK49_LG06G02359</name>
</gene>
<comment type="caution">
    <text evidence="1">The sequence shown here is derived from an EMBL/GenBank/DDBJ whole genome shotgun (WGS) entry which is preliminary data.</text>
</comment>
<organism evidence="1 2">
    <name type="scientific">Camellia lanceoleosa</name>
    <dbReference type="NCBI Taxonomy" id="1840588"/>
    <lineage>
        <taxon>Eukaryota</taxon>
        <taxon>Viridiplantae</taxon>
        <taxon>Streptophyta</taxon>
        <taxon>Embryophyta</taxon>
        <taxon>Tracheophyta</taxon>
        <taxon>Spermatophyta</taxon>
        <taxon>Magnoliopsida</taxon>
        <taxon>eudicotyledons</taxon>
        <taxon>Gunneridae</taxon>
        <taxon>Pentapetalae</taxon>
        <taxon>asterids</taxon>
        <taxon>Ericales</taxon>
        <taxon>Theaceae</taxon>
        <taxon>Camellia</taxon>
    </lineage>
</organism>
<accession>A0ACC0HDN1</accession>